<dbReference type="PANTHER" id="PTHR10039:SF16">
    <property type="entry name" value="GPI INOSITOL-DEACYLASE"/>
    <property type="match status" value="1"/>
</dbReference>
<evidence type="ECO:0000259" key="2">
    <source>
        <dbReference type="Pfam" id="PF24809"/>
    </source>
</evidence>
<evidence type="ECO:0000313" key="5">
    <source>
        <dbReference type="Proteomes" id="UP000054337"/>
    </source>
</evidence>
<evidence type="ECO:0008006" key="6">
    <source>
        <dbReference type="Google" id="ProtNLM"/>
    </source>
</evidence>
<dbReference type="GeneID" id="26254042"/>
<gene>
    <name evidence="4" type="ORF">COCVIDRAFT_28035</name>
</gene>
<evidence type="ECO:0000313" key="4">
    <source>
        <dbReference type="EMBL" id="EUN25412.1"/>
    </source>
</evidence>
<dbReference type="Pfam" id="PF23397">
    <property type="entry name" value="DUF7104"/>
    <property type="match status" value="2"/>
</dbReference>
<organism evidence="4 5">
    <name type="scientific">Bipolaris victoriae (strain FI3)</name>
    <name type="common">Victoria blight of oats agent</name>
    <name type="synonym">Cochliobolus victoriae</name>
    <dbReference type="NCBI Taxonomy" id="930091"/>
    <lineage>
        <taxon>Eukaryota</taxon>
        <taxon>Fungi</taxon>
        <taxon>Dikarya</taxon>
        <taxon>Ascomycota</taxon>
        <taxon>Pezizomycotina</taxon>
        <taxon>Dothideomycetes</taxon>
        <taxon>Pleosporomycetidae</taxon>
        <taxon>Pleosporales</taxon>
        <taxon>Pleosporineae</taxon>
        <taxon>Pleosporaceae</taxon>
        <taxon>Bipolaris</taxon>
    </lineage>
</organism>
<dbReference type="Gene3D" id="3.40.50.300">
    <property type="entry name" value="P-loop containing nucleotide triphosphate hydrolases"/>
    <property type="match status" value="1"/>
</dbReference>
<evidence type="ECO:0000259" key="3">
    <source>
        <dbReference type="Pfam" id="PF24883"/>
    </source>
</evidence>
<keyword evidence="5" id="KW-1185">Reference proteome</keyword>
<dbReference type="EMBL" id="KI968752">
    <property type="protein sequence ID" value="EUN25412.1"/>
    <property type="molecule type" value="Genomic_DNA"/>
</dbReference>
<evidence type="ECO:0000256" key="1">
    <source>
        <dbReference type="ARBA" id="ARBA00022737"/>
    </source>
</evidence>
<dbReference type="RefSeq" id="XP_014554989.1">
    <property type="nucleotide sequence ID" value="XM_014699503.1"/>
</dbReference>
<dbReference type="HOGENOM" id="CLU_000288_34_7_1"/>
<proteinExistence type="predicted"/>
<dbReference type="Proteomes" id="UP000054337">
    <property type="component" value="Unassembled WGS sequence"/>
</dbReference>
<feature type="domain" description="DUF7708" evidence="2">
    <location>
        <begin position="76"/>
        <end position="221"/>
    </location>
</feature>
<keyword evidence="1" id="KW-0677">Repeat</keyword>
<protein>
    <recommendedName>
        <fullName evidence="6">NACHT domain-containing protein</fullName>
    </recommendedName>
</protein>
<dbReference type="InterPro" id="IPR027417">
    <property type="entry name" value="P-loop_NTPase"/>
</dbReference>
<dbReference type="Pfam" id="PF24883">
    <property type="entry name" value="NPHP3_N"/>
    <property type="match status" value="1"/>
</dbReference>
<reference evidence="4 5" key="1">
    <citation type="journal article" date="2013" name="PLoS Genet.">
        <title>Comparative genome structure, secondary metabolite, and effector coding capacity across Cochliobolus pathogens.</title>
        <authorList>
            <person name="Condon B.J."/>
            <person name="Leng Y."/>
            <person name="Wu D."/>
            <person name="Bushley K.E."/>
            <person name="Ohm R.A."/>
            <person name="Otillar R."/>
            <person name="Martin J."/>
            <person name="Schackwitz W."/>
            <person name="Grimwood J."/>
            <person name="MohdZainudin N."/>
            <person name="Xue C."/>
            <person name="Wang R."/>
            <person name="Manning V.A."/>
            <person name="Dhillon B."/>
            <person name="Tu Z.J."/>
            <person name="Steffenson B.J."/>
            <person name="Salamov A."/>
            <person name="Sun H."/>
            <person name="Lowry S."/>
            <person name="LaButti K."/>
            <person name="Han J."/>
            <person name="Copeland A."/>
            <person name="Lindquist E."/>
            <person name="Barry K."/>
            <person name="Schmutz J."/>
            <person name="Baker S.E."/>
            <person name="Ciuffetti L.M."/>
            <person name="Grigoriev I.V."/>
            <person name="Zhong S."/>
            <person name="Turgeon B.G."/>
        </authorList>
    </citation>
    <scope>NUCLEOTIDE SEQUENCE [LARGE SCALE GENOMIC DNA]</scope>
    <source>
        <strain evidence="4 5">FI3</strain>
    </source>
</reference>
<feature type="domain" description="Nephrocystin 3-like N-terminal" evidence="3">
    <location>
        <begin position="288"/>
        <end position="461"/>
    </location>
</feature>
<dbReference type="Pfam" id="PF24809">
    <property type="entry name" value="DUF7708"/>
    <property type="match status" value="1"/>
</dbReference>
<dbReference type="InterPro" id="IPR056884">
    <property type="entry name" value="NPHP3-like_N"/>
</dbReference>
<sequence>MAALVVPKSNASTNLWTEAIAQLPAEHKHGINFAQHEKIDILKDLREKAETSRNQFMKSRWKYTRKSGETVIIRDVLEKFLRWLDVFKEIGDVAVQYDPTHAALPWAGIRLILQIALNDTEKMSLVMEDLTWVSELICRYTIVEALYIYDSSAAYEALQKALVKLYSKILLHLSNIIAYFEQGTAKRIIKSALLFDKSFESSLDEIHRAEAQVKNCISLAERNDSIEKNDKLAALLNSMNAPLKRIDRNLEHVQDNLERSERTKILQWLSSEPYMGHHKQVKKDLLAGTGMWLLDDAIFKKWKDDSASSILWLHGIAGSGKSKLVSIVIDDAMKNFQARNSPQPVFFYCLRNPAEPLRENPRGILASIARQLSNTELGMPLLKPTVDMYKSEESQGFASGQPDMIEICNLITELIEIYPQTTIIIDAMDECDPETRWELLEYLETILKNASSLVKIFVSSRNDQDIVLQLKSYPNLEINSMMNQSDISRFVKNETEQLIQRRKLLYRSNSRDELKELIISKTTASAHGMFRWASMQLQYLCLFTEDDDIRAAMGRLPPDLREQYNQVYNKLSTMPGDYRQTIFKNALCWLLSAQTTLPTDQFLAAVTAIPHEGKKITASQETILEYCNNFIIHDSQLDTFRFAHLSVREFLEGRPEFSEPSSNNLIAEACLWIVLCKIPTPATQKLFRHVGWKPEIEPSVIEALDYARFHWPTHCREAGSCRKSGALRAVLKYLFLDERDKGKNSSMALWMQSMTDLEDKFQPQYQSLHEVLYCRPNSDSLSQYLGLFIACAFDFEELEKELFISEALTAPYRTVEGRSIGGLAAANGSLAILSHLVMQKEFGIRLATEVLRAARSEYCKYTAMILVNWKVDEQSKRIVLTATVSYILLEAVEVLLDSWENVKITQEMIVAAIRNRNQPTKLVTSLLNRSKETITITHEMVLEAARNKSQPVELTEFLLNRSEGKVEISHEMVLEAIRNRAQPVNLTKFLLDRSEGKVEISYEMIETALGNGTTPVELTKFLLSRRRDDVKITQEMVEEAIGNSENTMILAQVLLSQGRKEAMIAPENFGTVIERNRETMKWVELLLDELDEGITITKKTFKVAYRQNDEISFIECLLRRQRKDLPIAASAVKYVLQHYDKDVVQILLDRCGFDNVITKETIKGVREREYGAKDMMLSLIDQRRDVIDRLLDDEQEAYAVEKLGRNLYRINFHHDGGWTYYKWKEDRWEIK</sequence>
<dbReference type="OrthoDB" id="7464126at2759"/>
<name>W7EM39_BIPV3</name>
<dbReference type="InterPro" id="IPR056125">
    <property type="entry name" value="DUF7708"/>
</dbReference>
<dbReference type="SUPFAM" id="SSF52540">
    <property type="entry name" value="P-loop containing nucleoside triphosphate hydrolases"/>
    <property type="match status" value="1"/>
</dbReference>
<accession>W7EM39</accession>
<dbReference type="AlphaFoldDB" id="W7EM39"/>
<dbReference type="PANTHER" id="PTHR10039">
    <property type="entry name" value="AMELOGENIN"/>
    <property type="match status" value="1"/>
</dbReference>
<dbReference type="InterPro" id="IPR055530">
    <property type="entry name" value="DUF7104"/>
</dbReference>